<dbReference type="InterPro" id="IPR029001">
    <property type="entry name" value="ITPase-like_fam"/>
</dbReference>
<organism evidence="10 11">
    <name type="scientific">Geoalkalibacter subterraneus</name>
    <dbReference type="NCBI Taxonomy" id="483547"/>
    <lineage>
        <taxon>Bacteria</taxon>
        <taxon>Pseudomonadati</taxon>
        <taxon>Thermodesulfobacteriota</taxon>
        <taxon>Desulfuromonadia</taxon>
        <taxon>Desulfuromonadales</taxon>
        <taxon>Geoalkalibacteraceae</taxon>
        <taxon>Geoalkalibacter</taxon>
    </lineage>
</organism>
<evidence type="ECO:0000256" key="2">
    <source>
        <dbReference type="ARBA" id="ARBA00022490"/>
    </source>
</evidence>
<reference evidence="10 11" key="1">
    <citation type="journal article" date="2015" name="Genome Announc.">
        <title>Genomes of Geoalkalibacter ferrihydriticus Z-0531T and Geoalkalibacter subterraneus Red1T, Two Haloalkaliphilic Metal-Reducing Deltaproteobacteria.</title>
        <authorList>
            <person name="Badalamenti J.P."/>
            <person name="Krajmalnik-Brown R."/>
            <person name="Torres C.I."/>
            <person name="Bond D.R."/>
        </authorList>
    </citation>
    <scope>NUCLEOTIDE SEQUENCE [LARGE SCALE GENOMIC DNA]</scope>
    <source>
        <strain evidence="10 11">Red1</strain>
    </source>
</reference>
<dbReference type="FunFam" id="3.90.950.10:FF:000005">
    <property type="entry name" value="7-methyl-GTP pyrophosphatase"/>
    <property type="match status" value="1"/>
</dbReference>
<dbReference type="SUPFAM" id="SSF52972">
    <property type="entry name" value="ITPase-like"/>
    <property type="match status" value="1"/>
</dbReference>
<dbReference type="Proteomes" id="UP000035036">
    <property type="component" value="Chromosome"/>
</dbReference>
<comment type="caution">
    <text evidence="9">Lacks conserved residue(s) required for the propagation of feature annotation.</text>
</comment>
<comment type="catalytic activity">
    <reaction evidence="5 9">
        <text>N(7)-methyl-GTP + H2O = N(7)-methyl-GMP + diphosphate + H(+)</text>
        <dbReference type="Rhea" id="RHEA:58744"/>
        <dbReference type="ChEBI" id="CHEBI:15377"/>
        <dbReference type="ChEBI" id="CHEBI:15378"/>
        <dbReference type="ChEBI" id="CHEBI:33019"/>
        <dbReference type="ChEBI" id="CHEBI:58285"/>
        <dbReference type="ChEBI" id="CHEBI:87133"/>
    </reaction>
</comment>
<keyword evidence="4 9" id="KW-0546">Nucleotide metabolism</keyword>
<feature type="active site" description="Proton acceptor" evidence="9">
    <location>
        <position position="75"/>
    </location>
</feature>
<dbReference type="AlphaFoldDB" id="A0A0B5FII6"/>
<comment type="function">
    <text evidence="6 9">Nucleoside triphosphate pyrophosphatase that hydrolyzes 7-methyl-GTP (m(7)GTP). May have a dual role in cell division arrest and in preventing the incorporation of modified nucleotides into cellular nucleic acids.</text>
</comment>
<dbReference type="InterPro" id="IPR003697">
    <property type="entry name" value="Maf-like"/>
</dbReference>
<keyword evidence="3 9" id="KW-0378">Hydrolase</keyword>
<dbReference type="PIRSF" id="PIRSF006305">
    <property type="entry name" value="Maf"/>
    <property type="match status" value="1"/>
</dbReference>
<keyword evidence="11" id="KW-1185">Reference proteome</keyword>
<evidence type="ECO:0000313" key="10">
    <source>
        <dbReference type="EMBL" id="AJF08012.1"/>
    </source>
</evidence>
<evidence type="ECO:0000256" key="6">
    <source>
        <dbReference type="ARBA" id="ARBA00053369"/>
    </source>
</evidence>
<evidence type="ECO:0000256" key="8">
    <source>
        <dbReference type="ARBA" id="ARBA00068163"/>
    </source>
</evidence>
<dbReference type="GO" id="GO:0047429">
    <property type="term" value="F:nucleoside triphosphate diphosphatase activity"/>
    <property type="evidence" value="ECO:0007669"/>
    <property type="project" value="InterPro"/>
</dbReference>
<evidence type="ECO:0000313" key="11">
    <source>
        <dbReference type="Proteomes" id="UP000035036"/>
    </source>
</evidence>
<dbReference type="GO" id="GO:0005737">
    <property type="term" value="C:cytoplasm"/>
    <property type="evidence" value="ECO:0007669"/>
    <property type="project" value="UniProtKB-SubCell"/>
</dbReference>
<comment type="subcellular location">
    <subcellularLocation>
        <location evidence="1 9">Cytoplasm</location>
    </subcellularLocation>
</comment>
<evidence type="ECO:0000256" key="3">
    <source>
        <dbReference type="ARBA" id="ARBA00022801"/>
    </source>
</evidence>
<comment type="similarity">
    <text evidence="7 9">Belongs to the Maf family. YceF subfamily.</text>
</comment>
<dbReference type="KEGG" id="gsb:GSUB_10565"/>
<keyword evidence="2 9" id="KW-0963">Cytoplasm</keyword>
<dbReference type="STRING" id="483547.GSUB_10565"/>
<evidence type="ECO:0000256" key="1">
    <source>
        <dbReference type="ARBA" id="ARBA00004496"/>
    </source>
</evidence>
<dbReference type="HOGENOM" id="CLU_040416_1_0_7"/>
<dbReference type="Pfam" id="PF02545">
    <property type="entry name" value="Maf"/>
    <property type="match status" value="1"/>
</dbReference>
<evidence type="ECO:0000256" key="5">
    <source>
        <dbReference type="ARBA" id="ARBA00050213"/>
    </source>
</evidence>
<protein>
    <recommendedName>
        <fullName evidence="8 9">7-methyl-GTP pyrophosphatase</fullName>
        <shortName evidence="9">m(7)GTP pyrophosphatase</shortName>
        <ecNumber evidence="9">3.6.1.-</ecNumber>
    </recommendedName>
</protein>
<gene>
    <name evidence="10" type="ORF">GSUB_10565</name>
</gene>
<comment type="cofactor">
    <cofactor evidence="9">
        <name>a divalent metal cation</name>
        <dbReference type="ChEBI" id="CHEBI:60240"/>
    </cofactor>
</comment>
<accession>A0A0B5FII6</accession>
<dbReference type="EMBL" id="CP010311">
    <property type="protein sequence ID" value="AJF08012.1"/>
    <property type="molecule type" value="Genomic_DNA"/>
</dbReference>
<dbReference type="OrthoDB" id="9807767at2"/>
<feature type="site" description="Important for substrate specificity" evidence="9">
    <location>
        <position position="18"/>
    </location>
</feature>
<name>A0A0B5FII6_9BACT</name>
<evidence type="ECO:0000256" key="4">
    <source>
        <dbReference type="ARBA" id="ARBA00023080"/>
    </source>
</evidence>
<dbReference type="NCBIfam" id="TIGR00172">
    <property type="entry name" value="maf"/>
    <property type="match status" value="1"/>
</dbReference>
<dbReference type="EC" id="3.6.1.-" evidence="9"/>
<feature type="site" description="Important for substrate specificity" evidence="9">
    <location>
        <position position="76"/>
    </location>
</feature>
<sequence>MSEIEPTRRLVLASTSPYRLQLLRRLGLAFHVSAPQGEEIIDQGIAPELLVRHLAVQKARSLKDKYPDALIIGADQVFVDARGHVLGKPGTFERAEEQLRLMSGKTHMFYTGLCVFDSQTGEIAADYSTYRVRLKNLTREQIHQYVRRENPVDCAGSFKVEGLGIALMERLEGDDYTTLIGLPLIKLVEMLEHFGISVL</sequence>
<evidence type="ECO:0000256" key="7">
    <source>
        <dbReference type="ARBA" id="ARBA00060749"/>
    </source>
</evidence>
<dbReference type="HAMAP" id="MF_00528">
    <property type="entry name" value="Maf"/>
    <property type="match status" value="1"/>
</dbReference>
<dbReference type="CDD" id="cd00555">
    <property type="entry name" value="Maf"/>
    <property type="match status" value="1"/>
</dbReference>
<dbReference type="GO" id="GO:0009117">
    <property type="term" value="P:nucleotide metabolic process"/>
    <property type="evidence" value="ECO:0007669"/>
    <property type="project" value="UniProtKB-KW"/>
</dbReference>
<dbReference type="Gene3D" id="3.90.950.10">
    <property type="match status" value="1"/>
</dbReference>
<proteinExistence type="inferred from homology"/>
<dbReference type="PANTHER" id="PTHR43213:SF10">
    <property type="entry name" value="7-METHYL-GTP PYROPHOSPHATASE"/>
    <property type="match status" value="1"/>
</dbReference>
<feature type="site" description="Important for substrate specificity" evidence="9">
    <location>
        <position position="161"/>
    </location>
</feature>
<dbReference type="PANTHER" id="PTHR43213">
    <property type="entry name" value="BIFUNCTIONAL DTTP/UTP PYROPHOSPHATASE/METHYLTRANSFERASE PROTEIN-RELATED"/>
    <property type="match status" value="1"/>
</dbReference>
<evidence type="ECO:0000256" key="9">
    <source>
        <dbReference type="HAMAP-Rule" id="MF_00528"/>
    </source>
</evidence>